<evidence type="ECO:0000256" key="3">
    <source>
        <dbReference type="ARBA" id="ARBA00023163"/>
    </source>
</evidence>
<dbReference type="GO" id="GO:0000976">
    <property type="term" value="F:transcription cis-regulatory region binding"/>
    <property type="evidence" value="ECO:0007669"/>
    <property type="project" value="TreeGrafter"/>
</dbReference>
<dbReference type="PROSITE" id="PS50932">
    <property type="entry name" value="HTH_LACI_2"/>
    <property type="match status" value="1"/>
</dbReference>
<evidence type="ECO:0000259" key="4">
    <source>
        <dbReference type="PROSITE" id="PS50932"/>
    </source>
</evidence>
<reference evidence="5 6" key="1">
    <citation type="journal article" date="2011" name="J. Bacteriol.">
        <title>Complete genome sequence of the cellulose-degrading bacterium Cellulosilyticum lentocellum.</title>
        <authorList>
            <consortium name="US DOE Joint Genome Institute"/>
            <person name="Miller D.A."/>
            <person name="Suen G."/>
            <person name="Bruce D."/>
            <person name="Copeland A."/>
            <person name="Cheng J.F."/>
            <person name="Detter C."/>
            <person name="Goodwin L.A."/>
            <person name="Han C.S."/>
            <person name="Hauser L.J."/>
            <person name="Land M.L."/>
            <person name="Lapidus A."/>
            <person name="Lucas S."/>
            <person name="Meincke L."/>
            <person name="Pitluck S."/>
            <person name="Tapia R."/>
            <person name="Teshima H."/>
            <person name="Woyke T."/>
            <person name="Fox B.G."/>
            <person name="Angert E.R."/>
            <person name="Currie C.R."/>
        </authorList>
    </citation>
    <scope>NUCLEOTIDE SEQUENCE [LARGE SCALE GENOMIC DNA]</scope>
    <source>
        <strain evidence="6">ATCC 49066 / DSM 5427 / NCIMB 11756 / RHM5</strain>
    </source>
</reference>
<dbReference type="InterPro" id="IPR000843">
    <property type="entry name" value="HTH_LacI"/>
</dbReference>
<sequence>MKGSVFVEDASVSEVSKNLTISDIARELGVSKTTVSRAISGKGRLSEATRNRVLQYIHEHDYRPNLIAKSLAQSKTFNIGVVLPADTNLTEIPFFQSCLMGICDVAASFDYDVVVTTATENDISLLKRLIKNNKVDGIVLTRPIVNDRSIDYLKQTHLPFVVVGSSEEDEVIQIDNNHIDGCCELTSVLIKSGYTTMALLAGNQRHIVNTNRYKGFLKAFKDNGIPVNETLVYTDMTSNVLIDRAVDTIMNRKVDCIVCSDDIICSRVLTRLNETGYSVPKDVKIASFYDSAYLENYNPPITSLRIDIKTLGIEAGKCLINLIAGKEIANKTLLDYEIVLKKSTM</sequence>
<evidence type="ECO:0000313" key="5">
    <source>
        <dbReference type="EMBL" id="ADZ82422.1"/>
    </source>
</evidence>
<dbReference type="SUPFAM" id="SSF53822">
    <property type="entry name" value="Periplasmic binding protein-like I"/>
    <property type="match status" value="1"/>
</dbReference>
<dbReference type="STRING" id="642492.Clole_0689"/>
<dbReference type="EMBL" id="CP002582">
    <property type="protein sequence ID" value="ADZ82422.1"/>
    <property type="molecule type" value="Genomic_DNA"/>
</dbReference>
<dbReference type="Gene3D" id="1.10.260.40">
    <property type="entry name" value="lambda repressor-like DNA-binding domains"/>
    <property type="match status" value="1"/>
</dbReference>
<evidence type="ECO:0000256" key="2">
    <source>
        <dbReference type="ARBA" id="ARBA00023125"/>
    </source>
</evidence>
<dbReference type="RefSeq" id="WP_013655723.1">
    <property type="nucleotide sequence ID" value="NC_015275.1"/>
</dbReference>
<dbReference type="Pfam" id="PF13377">
    <property type="entry name" value="Peripla_BP_3"/>
    <property type="match status" value="1"/>
</dbReference>
<dbReference type="InterPro" id="IPR046335">
    <property type="entry name" value="LacI/GalR-like_sensor"/>
</dbReference>
<name>F2JNS4_CELLD</name>
<dbReference type="Gene3D" id="3.40.50.2300">
    <property type="match status" value="2"/>
</dbReference>
<accession>F2JNS4</accession>
<keyword evidence="1" id="KW-0805">Transcription regulation</keyword>
<dbReference type="CDD" id="cd01392">
    <property type="entry name" value="HTH_LacI"/>
    <property type="match status" value="1"/>
</dbReference>
<keyword evidence="3" id="KW-0804">Transcription</keyword>
<dbReference type="Proteomes" id="UP000008467">
    <property type="component" value="Chromosome"/>
</dbReference>
<dbReference type="eggNOG" id="COG1609">
    <property type="taxonomic scope" value="Bacteria"/>
</dbReference>
<dbReference type="Pfam" id="PF00356">
    <property type="entry name" value="LacI"/>
    <property type="match status" value="1"/>
</dbReference>
<feature type="domain" description="HTH lacI-type" evidence="4">
    <location>
        <begin position="19"/>
        <end position="73"/>
    </location>
</feature>
<evidence type="ECO:0000313" key="6">
    <source>
        <dbReference type="Proteomes" id="UP000008467"/>
    </source>
</evidence>
<evidence type="ECO:0000256" key="1">
    <source>
        <dbReference type="ARBA" id="ARBA00023015"/>
    </source>
</evidence>
<dbReference type="AlphaFoldDB" id="F2JNS4"/>
<keyword evidence="6" id="KW-1185">Reference proteome</keyword>
<dbReference type="SMART" id="SM00354">
    <property type="entry name" value="HTH_LACI"/>
    <property type="match status" value="1"/>
</dbReference>
<dbReference type="PANTHER" id="PTHR30146">
    <property type="entry name" value="LACI-RELATED TRANSCRIPTIONAL REPRESSOR"/>
    <property type="match status" value="1"/>
</dbReference>
<gene>
    <name evidence="5" type="ordered locus">Clole_0689</name>
</gene>
<dbReference type="GO" id="GO:0003700">
    <property type="term" value="F:DNA-binding transcription factor activity"/>
    <property type="evidence" value="ECO:0007669"/>
    <property type="project" value="TreeGrafter"/>
</dbReference>
<dbReference type="PANTHER" id="PTHR30146:SF109">
    <property type="entry name" value="HTH-TYPE TRANSCRIPTIONAL REGULATOR GALS"/>
    <property type="match status" value="1"/>
</dbReference>
<keyword evidence="2" id="KW-0238">DNA-binding</keyword>
<organism evidence="5 6">
    <name type="scientific">Cellulosilyticum lentocellum (strain ATCC 49066 / DSM 5427 / NCIMB 11756 / RHM5)</name>
    <name type="common">Clostridium lentocellum</name>
    <dbReference type="NCBI Taxonomy" id="642492"/>
    <lineage>
        <taxon>Bacteria</taxon>
        <taxon>Bacillati</taxon>
        <taxon>Bacillota</taxon>
        <taxon>Clostridia</taxon>
        <taxon>Lachnospirales</taxon>
        <taxon>Cellulosilyticaceae</taxon>
        <taxon>Cellulosilyticum</taxon>
    </lineage>
</organism>
<dbReference type="KEGG" id="cle:Clole_0689"/>
<protein>
    <submittedName>
        <fullName evidence="5">Transcriptional regulator, LacI family</fullName>
    </submittedName>
</protein>
<proteinExistence type="predicted"/>
<dbReference type="SUPFAM" id="SSF47413">
    <property type="entry name" value="lambda repressor-like DNA-binding domains"/>
    <property type="match status" value="1"/>
</dbReference>
<dbReference type="HOGENOM" id="CLU_037628_6_0_9"/>
<dbReference type="InterPro" id="IPR028082">
    <property type="entry name" value="Peripla_BP_I"/>
</dbReference>
<dbReference type="InterPro" id="IPR010982">
    <property type="entry name" value="Lambda_DNA-bd_dom_sf"/>
</dbReference>